<feature type="compositionally biased region" description="Acidic residues" evidence="5">
    <location>
        <begin position="68"/>
        <end position="82"/>
    </location>
</feature>
<protein>
    <submittedName>
        <fullName evidence="6">Uncharacterized protein</fullName>
    </submittedName>
</protein>
<dbReference type="Proteomes" id="UP000583929">
    <property type="component" value="Unassembled WGS sequence"/>
</dbReference>
<dbReference type="AlphaFoldDB" id="A0A7J6HSI8"/>
<keyword evidence="3" id="KW-0804">Transcription</keyword>
<reference evidence="6 7" key="1">
    <citation type="journal article" date="2020" name="bioRxiv">
        <title>Sequence and annotation of 42 cannabis genomes reveals extensive copy number variation in cannabinoid synthesis and pathogen resistance genes.</title>
        <authorList>
            <person name="Mckernan K.J."/>
            <person name="Helbert Y."/>
            <person name="Kane L.T."/>
            <person name="Ebling H."/>
            <person name="Zhang L."/>
            <person name="Liu B."/>
            <person name="Eaton Z."/>
            <person name="Mclaughlin S."/>
            <person name="Kingan S."/>
            <person name="Baybayan P."/>
            <person name="Concepcion G."/>
            <person name="Jordan M."/>
            <person name="Riva A."/>
            <person name="Barbazuk W."/>
            <person name="Harkins T."/>
        </authorList>
    </citation>
    <scope>NUCLEOTIDE SEQUENCE [LARGE SCALE GENOMIC DNA]</scope>
    <source>
        <strain evidence="7">cv. Jamaican Lion 4</strain>
        <tissue evidence="6">Leaf</tissue>
    </source>
</reference>
<dbReference type="EMBL" id="JAATIQ010000033">
    <property type="protein sequence ID" value="KAF4397300.1"/>
    <property type="molecule type" value="Genomic_DNA"/>
</dbReference>
<proteinExistence type="predicted"/>
<dbReference type="PANTHER" id="PTHR33124">
    <property type="entry name" value="TRANSCRIPTION FACTOR IBH1-LIKE 1"/>
    <property type="match status" value="1"/>
</dbReference>
<keyword evidence="7" id="KW-1185">Reference proteome</keyword>
<evidence type="ECO:0000256" key="3">
    <source>
        <dbReference type="ARBA" id="ARBA00023163"/>
    </source>
</evidence>
<gene>
    <name evidence="6" type="ORF">G4B88_027040</name>
</gene>
<evidence type="ECO:0000313" key="7">
    <source>
        <dbReference type="Proteomes" id="UP000583929"/>
    </source>
</evidence>
<sequence>MEDNETQIAIRNTTHQKPQMGNATINNSLSHLGQRSRIRRKSTEFLNRENVKRRRNTGSGSTSTSCEKEEEEEEGGGESEKEEVERKIKALQRIVPGGESLGVDKLFDETAGYIMALQCQLKTMRTLAAFVEGLEKSKFGG</sequence>
<feature type="compositionally biased region" description="Polar residues" evidence="5">
    <location>
        <begin position="1"/>
        <end position="33"/>
    </location>
</feature>
<accession>A0A7J6HSI8</accession>
<dbReference type="InterPro" id="IPR044549">
    <property type="entry name" value="bHLH_AtIBH1-like"/>
</dbReference>
<organism evidence="6 7">
    <name type="scientific">Cannabis sativa</name>
    <name type="common">Hemp</name>
    <name type="synonym">Marijuana</name>
    <dbReference type="NCBI Taxonomy" id="3483"/>
    <lineage>
        <taxon>Eukaryota</taxon>
        <taxon>Viridiplantae</taxon>
        <taxon>Streptophyta</taxon>
        <taxon>Embryophyta</taxon>
        <taxon>Tracheophyta</taxon>
        <taxon>Spermatophyta</taxon>
        <taxon>Magnoliopsida</taxon>
        <taxon>eudicotyledons</taxon>
        <taxon>Gunneridae</taxon>
        <taxon>Pentapetalae</taxon>
        <taxon>rosids</taxon>
        <taxon>fabids</taxon>
        <taxon>Rosales</taxon>
        <taxon>Cannabaceae</taxon>
        <taxon>Cannabis</taxon>
    </lineage>
</organism>
<keyword evidence="4" id="KW-0539">Nucleus</keyword>
<dbReference type="GO" id="GO:0006355">
    <property type="term" value="P:regulation of DNA-templated transcription"/>
    <property type="evidence" value="ECO:0007669"/>
    <property type="project" value="InterPro"/>
</dbReference>
<evidence type="ECO:0000256" key="4">
    <source>
        <dbReference type="ARBA" id="ARBA00023242"/>
    </source>
</evidence>
<dbReference type="CDD" id="cd11444">
    <property type="entry name" value="bHLH_AtIBH1_like"/>
    <property type="match status" value="1"/>
</dbReference>
<feature type="compositionally biased region" description="Basic and acidic residues" evidence="5">
    <location>
        <begin position="41"/>
        <end position="50"/>
    </location>
</feature>
<name>A0A7J6HSI8_CANSA</name>
<keyword evidence="2" id="KW-0805">Transcription regulation</keyword>
<evidence type="ECO:0000313" key="6">
    <source>
        <dbReference type="EMBL" id="KAF4397300.1"/>
    </source>
</evidence>
<dbReference type="PANTHER" id="PTHR33124:SF43">
    <property type="entry name" value="TRANSCRIPTION FACTOR PAR2"/>
    <property type="match status" value="1"/>
</dbReference>
<evidence type="ECO:0000256" key="1">
    <source>
        <dbReference type="ARBA" id="ARBA00004123"/>
    </source>
</evidence>
<dbReference type="InterPro" id="IPR044660">
    <property type="entry name" value="IBH1-like"/>
</dbReference>
<comment type="caution">
    <text evidence="6">The sequence shown here is derived from an EMBL/GenBank/DDBJ whole genome shotgun (WGS) entry which is preliminary data.</text>
</comment>
<evidence type="ECO:0000256" key="2">
    <source>
        <dbReference type="ARBA" id="ARBA00023015"/>
    </source>
</evidence>
<evidence type="ECO:0000256" key="5">
    <source>
        <dbReference type="SAM" id="MobiDB-lite"/>
    </source>
</evidence>
<dbReference type="GO" id="GO:0005634">
    <property type="term" value="C:nucleus"/>
    <property type="evidence" value="ECO:0007669"/>
    <property type="project" value="UniProtKB-SubCell"/>
</dbReference>
<comment type="subcellular location">
    <subcellularLocation>
        <location evidence="1">Nucleus</location>
    </subcellularLocation>
</comment>
<feature type="region of interest" description="Disordered" evidence="5">
    <location>
        <begin position="1"/>
        <end position="85"/>
    </location>
</feature>